<dbReference type="Gene3D" id="1.10.287.950">
    <property type="entry name" value="Methyl-accepting chemotaxis protein"/>
    <property type="match status" value="1"/>
</dbReference>
<dbReference type="RefSeq" id="WP_078498222.1">
    <property type="nucleotide sequence ID" value="NZ_MSZX01000003.1"/>
</dbReference>
<dbReference type="PANTHER" id="PTHR32089:SF112">
    <property type="entry name" value="LYSOZYME-LIKE PROTEIN-RELATED"/>
    <property type="match status" value="1"/>
</dbReference>
<dbReference type="Pfam" id="PF00672">
    <property type="entry name" value="HAMP"/>
    <property type="match status" value="1"/>
</dbReference>
<dbReference type="SUPFAM" id="SSF58104">
    <property type="entry name" value="Methyl-accepting chemotaxis protein (MCP) signaling domain"/>
    <property type="match status" value="1"/>
</dbReference>
<sequence>MKQKSLVFKSIIILSILFFLMGSALTTISSIRLRSQQDAELLNLEWTLHSLVAQSIPTIEKAKTLIGKDTLMKDPEILQLQRELDSVKNNKMIANSYIYLPDVVANGESKKLTLLLGNQELYDAGMISGTVYETKGAFAKAVSQMEKDGYAASKVYTDEYGQWMSIVSLITDSTGKKVGIFGIDFNYASLKADQNATLIDTIIIGTSIAILFIALTIFLVRIALRPIRQLSQLSIQVAEGDLSVEIPVKNKDEVGILSENFNTMIHNIRQLVQNVQLTSSQVSASSNALMMSADQTSKATEEIASSIQEVATGSETQMQSSMESQIAIEEMAAGVQRIAESSSQLSEHASEVAGNAERGNVVIRQSVQDMETIHTTVSETVTILADLQLRSQEIGSILGIITNIAAQTNLLALNASIEAARVGEHGKGFAVVANEVRKLAELSHHSSQQISELLHGIVENVDNASTAMNTSMVQVTQGAKAVHLAGQTFQDIVGALQSVNEQVYEVSAAAEQMSAGSEQVAASLDELARIGRNASQNSQNVAASSEEQLAMMQEISGSATVLRDMAHDLETEIRKFKLEA</sequence>
<name>A0A1T2XHF4_9BACL</name>
<dbReference type="AlphaFoldDB" id="A0A1T2XHF4"/>
<reference evidence="10 11" key="1">
    <citation type="submission" date="2017-01" db="EMBL/GenBank/DDBJ databases">
        <title>Genome analysis of Paenibacillus selenitrireducens ES3-24.</title>
        <authorList>
            <person name="Xu D."/>
            <person name="Yao R."/>
            <person name="Zheng S."/>
        </authorList>
    </citation>
    <scope>NUCLEOTIDE SEQUENCE [LARGE SCALE GENOMIC DNA]</scope>
    <source>
        <strain evidence="10 11">ES3-24</strain>
    </source>
</reference>
<dbReference type="OrthoDB" id="369835at2"/>
<dbReference type="Proteomes" id="UP000190188">
    <property type="component" value="Unassembled WGS sequence"/>
</dbReference>
<evidence type="ECO:0000256" key="4">
    <source>
        <dbReference type="ARBA" id="ARBA00023224"/>
    </source>
</evidence>
<evidence type="ECO:0000256" key="5">
    <source>
        <dbReference type="ARBA" id="ARBA00029447"/>
    </source>
</evidence>
<evidence type="ECO:0000259" key="9">
    <source>
        <dbReference type="PROSITE" id="PS50885"/>
    </source>
</evidence>
<dbReference type="GO" id="GO:0006935">
    <property type="term" value="P:chemotaxis"/>
    <property type="evidence" value="ECO:0007669"/>
    <property type="project" value="InterPro"/>
</dbReference>
<dbReference type="GO" id="GO:0004888">
    <property type="term" value="F:transmembrane signaling receptor activity"/>
    <property type="evidence" value="ECO:0007669"/>
    <property type="project" value="InterPro"/>
</dbReference>
<dbReference type="InterPro" id="IPR003660">
    <property type="entry name" value="HAMP_dom"/>
</dbReference>
<evidence type="ECO:0000256" key="7">
    <source>
        <dbReference type="SAM" id="Phobius"/>
    </source>
</evidence>
<evidence type="ECO:0008006" key="12">
    <source>
        <dbReference type="Google" id="ProtNLM"/>
    </source>
</evidence>
<dbReference type="CDD" id="cd11386">
    <property type="entry name" value="MCP_signal"/>
    <property type="match status" value="1"/>
</dbReference>
<dbReference type="SMART" id="SM00304">
    <property type="entry name" value="HAMP"/>
    <property type="match status" value="1"/>
</dbReference>
<comment type="similarity">
    <text evidence="5">Belongs to the methyl-accepting chemotaxis (MCP) protein family.</text>
</comment>
<evidence type="ECO:0000256" key="3">
    <source>
        <dbReference type="ARBA" id="ARBA00023136"/>
    </source>
</evidence>
<organism evidence="10 11">
    <name type="scientific">Paenibacillus selenitireducens</name>
    <dbReference type="NCBI Taxonomy" id="1324314"/>
    <lineage>
        <taxon>Bacteria</taxon>
        <taxon>Bacillati</taxon>
        <taxon>Bacillota</taxon>
        <taxon>Bacilli</taxon>
        <taxon>Bacillales</taxon>
        <taxon>Paenibacillaceae</taxon>
        <taxon>Paenibacillus</taxon>
    </lineage>
</organism>
<dbReference type="InterPro" id="IPR004089">
    <property type="entry name" value="MCPsignal_dom"/>
</dbReference>
<keyword evidence="4 6" id="KW-0807">Transducer</keyword>
<dbReference type="PROSITE" id="PS50885">
    <property type="entry name" value="HAMP"/>
    <property type="match status" value="1"/>
</dbReference>
<keyword evidence="7" id="KW-0812">Transmembrane</keyword>
<gene>
    <name evidence="10" type="ORF">BVG16_09015</name>
</gene>
<evidence type="ECO:0000313" key="11">
    <source>
        <dbReference type="Proteomes" id="UP000190188"/>
    </source>
</evidence>
<evidence type="ECO:0000259" key="8">
    <source>
        <dbReference type="PROSITE" id="PS50111"/>
    </source>
</evidence>
<evidence type="ECO:0000313" key="10">
    <source>
        <dbReference type="EMBL" id="OPA79222.1"/>
    </source>
</evidence>
<dbReference type="GO" id="GO:0007165">
    <property type="term" value="P:signal transduction"/>
    <property type="evidence" value="ECO:0007669"/>
    <property type="project" value="UniProtKB-KW"/>
</dbReference>
<dbReference type="STRING" id="1324314.BVG16_09015"/>
<feature type="domain" description="Methyl-accepting transducer" evidence="8">
    <location>
        <begin position="292"/>
        <end position="528"/>
    </location>
</feature>
<feature type="transmembrane region" description="Helical" evidence="7">
    <location>
        <begin position="202"/>
        <end position="224"/>
    </location>
</feature>
<dbReference type="GO" id="GO:0005886">
    <property type="term" value="C:plasma membrane"/>
    <property type="evidence" value="ECO:0007669"/>
    <property type="project" value="UniProtKB-SubCell"/>
</dbReference>
<dbReference type="Gene3D" id="6.10.340.10">
    <property type="match status" value="1"/>
</dbReference>
<dbReference type="CDD" id="cd06225">
    <property type="entry name" value="HAMP"/>
    <property type="match status" value="1"/>
</dbReference>
<dbReference type="Pfam" id="PF00015">
    <property type="entry name" value="MCPsignal"/>
    <property type="match status" value="1"/>
</dbReference>
<dbReference type="SMART" id="SM00283">
    <property type="entry name" value="MA"/>
    <property type="match status" value="1"/>
</dbReference>
<evidence type="ECO:0000256" key="2">
    <source>
        <dbReference type="ARBA" id="ARBA00022475"/>
    </source>
</evidence>
<proteinExistence type="inferred from homology"/>
<keyword evidence="11" id="KW-1185">Reference proteome</keyword>
<comment type="caution">
    <text evidence="10">The sequence shown here is derived from an EMBL/GenBank/DDBJ whole genome shotgun (WGS) entry which is preliminary data.</text>
</comment>
<keyword evidence="2" id="KW-1003">Cell membrane</keyword>
<keyword evidence="3 7" id="KW-0472">Membrane</keyword>
<dbReference type="PANTHER" id="PTHR32089">
    <property type="entry name" value="METHYL-ACCEPTING CHEMOTAXIS PROTEIN MCPB"/>
    <property type="match status" value="1"/>
</dbReference>
<dbReference type="InterPro" id="IPR004090">
    <property type="entry name" value="Chemotax_Me-accpt_rcpt"/>
</dbReference>
<evidence type="ECO:0000256" key="6">
    <source>
        <dbReference type="PROSITE-ProRule" id="PRU00284"/>
    </source>
</evidence>
<dbReference type="EMBL" id="MSZX01000003">
    <property type="protein sequence ID" value="OPA79222.1"/>
    <property type="molecule type" value="Genomic_DNA"/>
</dbReference>
<feature type="domain" description="HAMP" evidence="9">
    <location>
        <begin position="221"/>
        <end position="273"/>
    </location>
</feature>
<accession>A0A1T2XHF4</accession>
<keyword evidence="7" id="KW-1133">Transmembrane helix</keyword>
<comment type="subcellular location">
    <subcellularLocation>
        <location evidence="1">Cell membrane</location>
    </subcellularLocation>
</comment>
<evidence type="ECO:0000256" key="1">
    <source>
        <dbReference type="ARBA" id="ARBA00004236"/>
    </source>
</evidence>
<dbReference type="PROSITE" id="PS50111">
    <property type="entry name" value="CHEMOTAXIS_TRANSDUC_2"/>
    <property type="match status" value="1"/>
</dbReference>
<protein>
    <recommendedName>
        <fullName evidence="12">Methyl-accepting chemotaxis protein</fullName>
    </recommendedName>
</protein>
<dbReference type="PRINTS" id="PR00260">
    <property type="entry name" value="CHEMTRNSDUCR"/>
</dbReference>